<sequence>METLHVYPNKSQQKAVVAFLEALKIPFDTEESLPPHVLKGIQNGQEDIKSGKSIALEEFEKRRRSI</sequence>
<name>A0A5R9KNQ6_9BACT</name>
<reference evidence="1 2" key="1">
    <citation type="submission" date="2019-05" db="EMBL/GenBank/DDBJ databases">
        <authorList>
            <person name="Qu J.-H."/>
        </authorList>
    </citation>
    <scope>NUCLEOTIDE SEQUENCE [LARGE SCALE GENOMIC DNA]</scope>
    <source>
        <strain evidence="1 2">T17</strain>
    </source>
</reference>
<dbReference type="Proteomes" id="UP000306402">
    <property type="component" value="Unassembled WGS sequence"/>
</dbReference>
<gene>
    <name evidence="1" type="ORF">FEN17_24275</name>
</gene>
<dbReference type="AlphaFoldDB" id="A0A5R9KNQ6"/>
<accession>A0A5R9KNQ6</accession>
<dbReference type="InterPro" id="IPR020271">
    <property type="entry name" value="Uncharacterised_MJ1172"/>
</dbReference>
<evidence type="ECO:0000313" key="1">
    <source>
        <dbReference type="EMBL" id="TLU97912.1"/>
    </source>
</evidence>
<dbReference type="Pfam" id="PF10884">
    <property type="entry name" value="DUF2683"/>
    <property type="match status" value="1"/>
</dbReference>
<comment type="caution">
    <text evidence="1">The sequence shown here is derived from an EMBL/GenBank/DDBJ whole genome shotgun (WGS) entry which is preliminary data.</text>
</comment>
<evidence type="ECO:0000313" key="2">
    <source>
        <dbReference type="Proteomes" id="UP000306402"/>
    </source>
</evidence>
<dbReference type="EMBL" id="VCEJ01000008">
    <property type="protein sequence ID" value="TLU97912.1"/>
    <property type="molecule type" value="Genomic_DNA"/>
</dbReference>
<keyword evidence="2" id="KW-1185">Reference proteome</keyword>
<proteinExistence type="predicted"/>
<organism evidence="1 2">
    <name type="scientific">Dyadobacter luticola</name>
    <dbReference type="NCBI Taxonomy" id="1979387"/>
    <lineage>
        <taxon>Bacteria</taxon>
        <taxon>Pseudomonadati</taxon>
        <taxon>Bacteroidota</taxon>
        <taxon>Cytophagia</taxon>
        <taxon>Cytophagales</taxon>
        <taxon>Spirosomataceae</taxon>
        <taxon>Dyadobacter</taxon>
    </lineage>
</organism>
<dbReference type="RefSeq" id="WP_138368012.1">
    <property type="nucleotide sequence ID" value="NZ_VCEJ01000008.1"/>
</dbReference>
<protein>
    <submittedName>
        <fullName evidence="1">Uncharacterized protein</fullName>
    </submittedName>
</protein>
<dbReference type="OrthoDB" id="770886at2"/>